<evidence type="ECO:0000256" key="1">
    <source>
        <dbReference type="SAM" id="MobiDB-lite"/>
    </source>
</evidence>
<evidence type="ECO:0008006" key="4">
    <source>
        <dbReference type="Google" id="ProtNLM"/>
    </source>
</evidence>
<evidence type="ECO:0000313" key="3">
    <source>
        <dbReference type="Proteomes" id="UP000479190"/>
    </source>
</evidence>
<keyword evidence="3" id="KW-1185">Reference proteome</keyword>
<dbReference type="AlphaFoldDB" id="A0A6H5IAB8"/>
<dbReference type="SUPFAM" id="SSF81606">
    <property type="entry name" value="PP2C-like"/>
    <property type="match status" value="1"/>
</dbReference>
<reference evidence="2 3" key="1">
    <citation type="submission" date="2020-02" db="EMBL/GenBank/DDBJ databases">
        <authorList>
            <person name="Ferguson B K."/>
        </authorList>
    </citation>
    <scope>NUCLEOTIDE SEQUENCE [LARGE SCALE GENOMIC DNA]</scope>
</reference>
<organism evidence="2 3">
    <name type="scientific">Trichogramma brassicae</name>
    <dbReference type="NCBI Taxonomy" id="86971"/>
    <lineage>
        <taxon>Eukaryota</taxon>
        <taxon>Metazoa</taxon>
        <taxon>Ecdysozoa</taxon>
        <taxon>Arthropoda</taxon>
        <taxon>Hexapoda</taxon>
        <taxon>Insecta</taxon>
        <taxon>Pterygota</taxon>
        <taxon>Neoptera</taxon>
        <taxon>Endopterygota</taxon>
        <taxon>Hymenoptera</taxon>
        <taxon>Apocrita</taxon>
        <taxon>Proctotrupomorpha</taxon>
        <taxon>Chalcidoidea</taxon>
        <taxon>Trichogrammatidae</taxon>
        <taxon>Trichogramma</taxon>
    </lineage>
</organism>
<evidence type="ECO:0000313" key="2">
    <source>
        <dbReference type="EMBL" id="CAB0033425.1"/>
    </source>
</evidence>
<dbReference type="Gene3D" id="3.60.40.10">
    <property type="entry name" value="PPM-type phosphatase domain"/>
    <property type="match status" value="1"/>
</dbReference>
<name>A0A6H5IAB8_9HYME</name>
<dbReference type="OrthoDB" id="10264738at2759"/>
<dbReference type="InterPro" id="IPR036457">
    <property type="entry name" value="PPM-type-like_dom_sf"/>
</dbReference>
<protein>
    <recommendedName>
        <fullName evidence="4">PPM-type phosphatase domain-containing protein</fullName>
    </recommendedName>
</protein>
<sequence>MFFFPNTDCPVDYAKIIEFEQRFHFRIHGLDVKLHYDDHDPADTTVTAGNKTQISIPTANVAFTVKLNYNFVNFSGLDTLKRVGDLKLKHDKQRFSFGIAFTVKEAKIQYQKYKETTTMTTTTTTITFARVPLAIATATVLLLLNLSTPLSAEWIDCISPSDATWIVQSGDAGRDQQQLAVRDADVKIAYERDQLAVYEYVGHDLVNVLLNDTLVYFQAVYEIVKKLRKENMEQINIPDLQQNFTTGSSWWTTTGDFIAQRGTFEFFYTYRGSINFHTFSNTDRLMSIPGELLLNEDKDATIKGREMVIGAIELAYKQMDQIVEHQAHRGGGGCTALTVLFLNGRLYAAGAGDSRLTMGAQELVQGARGRSFGREWWLKKAQDNGDEEVKMASVDDISVMVVPLYPYLCEHRQWVKTQQQERRHSVSSTQSSPEKHSNELHRMTQKYKSVATCTDRIHSLSSQSRLTTPRRAANAMKGINQCPDHESWFTLVQRDALFAPKF</sequence>
<accession>A0A6H5IAB8</accession>
<gene>
    <name evidence="2" type="ORF">TBRA_LOCUS5334</name>
</gene>
<feature type="region of interest" description="Disordered" evidence="1">
    <location>
        <begin position="419"/>
        <end position="439"/>
    </location>
</feature>
<dbReference type="Proteomes" id="UP000479190">
    <property type="component" value="Unassembled WGS sequence"/>
</dbReference>
<dbReference type="EMBL" id="CADCXV010000708">
    <property type="protein sequence ID" value="CAB0033425.1"/>
    <property type="molecule type" value="Genomic_DNA"/>
</dbReference>
<proteinExistence type="predicted"/>